<evidence type="ECO:0000313" key="2">
    <source>
        <dbReference type="EMBL" id="KAF7233307.1"/>
    </source>
</evidence>
<keyword evidence="3" id="KW-1185">Reference proteome</keyword>
<sequence length="102" mass="12010">MNKKMIKNLQDSLNVLREQLARLNKMITDTQSEMHNISKQVGDLQQYTEDLDTRKADVIYVDAQLLKVSDRFIENGRCIYNNHTLLVQILLFTVKRLTFGFY</sequence>
<dbReference type="Proteomes" id="UP000822476">
    <property type="component" value="Unassembled WGS sequence"/>
</dbReference>
<keyword evidence="1" id="KW-0175">Coiled coil</keyword>
<dbReference type="AlphaFoldDB" id="A0A8S9YFS2"/>
<feature type="coiled-coil region" evidence="1">
    <location>
        <begin position="6"/>
        <end position="40"/>
    </location>
</feature>
<comment type="caution">
    <text evidence="2">The sequence shown here is derived from an EMBL/GenBank/DDBJ whole genome shotgun (WGS) entry which is preliminary data.</text>
</comment>
<dbReference type="EMBL" id="JTDE01021162">
    <property type="protein sequence ID" value="KAF7233307.1"/>
    <property type="molecule type" value="Genomic_DNA"/>
</dbReference>
<dbReference type="OrthoDB" id="5981048at2759"/>
<organism evidence="2 3">
    <name type="scientific">Paragonimus skrjabini miyazakii</name>
    <dbReference type="NCBI Taxonomy" id="59628"/>
    <lineage>
        <taxon>Eukaryota</taxon>
        <taxon>Metazoa</taxon>
        <taxon>Spiralia</taxon>
        <taxon>Lophotrochozoa</taxon>
        <taxon>Platyhelminthes</taxon>
        <taxon>Trematoda</taxon>
        <taxon>Digenea</taxon>
        <taxon>Plagiorchiida</taxon>
        <taxon>Troglotremata</taxon>
        <taxon>Troglotrematidae</taxon>
        <taxon>Paragonimus</taxon>
    </lineage>
</organism>
<evidence type="ECO:0000313" key="3">
    <source>
        <dbReference type="Proteomes" id="UP000822476"/>
    </source>
</evidence>
<reference evidence="2" key="1">
    <citation type="submission" date="2019-07" db="EMBL/GenBank/DDBJ databases">
        <title>Annotation for the trematode Paragonimus miyazaki's.</title>
        <authorList>
            <person name="Choi Y.-J."/>
        </authorList>
    </citation>
    <scope>NUCLEOTIDE SEQUENCE</scope>
    <source>
        <strain evidence="2">Japan</strain>
    </source>
</reference>
<protein>
    <submittedName>
        <fullName evidence="2">Uncharacterized protein</fullName>
    </submittedName>
</protein>
<accession>A0A8S9YFS2</accession>
<proteinExistence type="predicted"/>
<gene>
    <name evidence="2" type="ORF">EG68_02807</name>
</gene>
<name>A0A8S9YFS2_9TREM</name>
<evidence type="ECO:0000256" key="1">
    <source>
        <dbReference type="SAM" id="Coils"/>
    </source>
</evidence>